<feature type="region of interest" description="Disordered" evidence="1">
    <location>
        <begin position="173"/>
        <end position="193"/>
    </location>
</feature>
<feature type="transmembrane region" description="Helical" evidence="2">
    <location>
        <begin position="366"/>
        <end position="386"/>
    </location>
</feature>
<evidence type="ECO:0000313" key="3">
    <source>
        <dbReference type="EMBL" id="RKP23932.1"/>
    </source>
</evidence>
<feature type="region of interest" description="Disordered" evidence="1">
    <location>
        <begin position="502"/>
        <end position="521"/>
    </location>
</feature>
<sequence length="729" mass="78972">MTVLPLLCSISILASVHYYRALLFSFLIGILLAPATSLSYVASAQADALSSNDTFTRSSFSLHLGNQTLNLTDSFVLLGNASDGRPLVEPGQHGMLLPVRMLQTSNRAGCFRLPLNVSQLQCGSEHGLTADVARLGLLLQPDASIHRLFAQLYPVARPSPLPSRPARNATLLQPDALPVSPSNATARPSPGCAGRCPCDTTLADALARLARRLSLARCPPIHTVLVLPVADPDSPAPDASSPSGHYPDSFSRQVAVATRQLVDHKAPGVSANPRVIAVAPSPVADQLMTTTTGPDMARAAGLRFNLDIVDDDTRKSRLEEMEARGCRISGWIFFAILILSMIMTMIFTFILSCCFNLGFTISFCDLVIAWAVTITVAISFVLPRFIDPEMMLRLVAFLIDGLVLLSVIIRRVCVLARFHAQCFSVVVGALILTVLISAFGSFAFGFKLIFLYRIPDFTLPDWAISFRWALKGIAIMSISLFTAFGVWCFHMMRQLVVRPRGKHRPYTEPGTGTHRIRGQLPLPQPQASYWQRVTNRQLREMEEEERERQRQRDLEAQADRGHGSSAPGSGNADDNGHDHSRASPSSQNAAKGLGMAGLLAALARPFRRNTKPSTSSTTPPLPSSDAPRALTIETSRSSMSSISSGLSSPFTPPPAPLPFPPRRRRSSYWSPQELHPPPMARPMPAIESNASSSTSEEQAAKPASIDTAQDMPVDAAAPPPHPPPASTTH</sequence>
<dbReference type="EMBL" id="KZ990568">
    <property type="protein sequence ID" value="RKP23932.1"/>
    <property type="molecule type" value="Genomic_DNA"/>
</dbReference>
<feature type="compositionally biased region" description="Low complexity" evidence="1">
    <location>
        <begin position="230"/>
        <end position="243"/>
    </location>
</feature>
<feature type="transmembrane region" description="Helical" evidence="2">
    <location>
        <begin position="392"/>
        <end position="413"/>
    </location>
</feature>
<organism evidence="3 4">
    <name type="scientific">Syncephalis pseudoplumigaleata</name>
    <dbReference type="NCBI Taxonomy" id="1712513"/>
    <lineage>
        <taxon>Eukaryota</taxon>
        <taxon>Fungi</taxon>
        <taxon>Fungi incertae sedis</taxon>
        <taxon>Zoopagomycota</taxon>
        <taxon>Zoopagomycotina</taxon>
        <taxon>Zoopagomycetes</taxon>
        <taxon>Zoopagales</taxon>
        <taxon>Piptocephalidaceae</taxon>
        <taxon>Syncephalis</taxon>
    </lineage>
</organism>
<accession>A0A4P9YWQ9</accession>
<evidence type="ECO:0000313" key="4">
    <source>
        <dbReference type="Proteomes" id="UP000278143"/>
    </source>
</evidence>
<protein>
    <submittedName>
        <fullName evidence="3">Uncharacterized protein</fullName>
    </submittedName>
</protein>
<keyword evidence="2" id="KW-0812">Transmembrane</keyword>
<reference evidence="4" key="1">
    <citation type="journal article" date="2018" name="Nat. Microbiol.">
        <title>Leveraging single-cell genomics to expand the fungal tree of life.</title>
        <authorList>
            <person name="Ahrendt S.R."/>
            <person name="Quandt C.A."/>
            <person name="Ciobanu D."/>
            <person name="Clum A."/>
            <person name="Salamov A."/>
            <person name="Andreopoulos B."/>
            <person name="Cheng J.F."/>
            <person name="Woyke T."/>
            <person name="Pelin A."/>
            <person name="Henrissat B."/>
            <person name="Reynolds N.K."/>
            <person name="Benny G.L."/>
            <person name="Smith M.E."/>
            <person name="James T.Y."/>
            <person name="Grigoriev I.V."/>
        </authorList>
    </citation>
    <scope>NUCLEOTIDE SEQUENCE [LARGE SCALE GENOMIC DNA]</scope>
    <source>
        <strain evidence="4">Benny S71-1</strain>
    </source>
</reference>
<keyword evidence="2" id="KW-1133">Transmembrane helix</keyword>
<dbReference type="OrthoDB" id="10609818at2759"/>
<feature type="transmembrane region" description="Helical" evidence="2">
    <location>
        <begin position="425"/>
        <end position="452"/>
    </location>
</feature>
<dbReference type="AlphaFoldDB" id="A0A4P9YWQ9"/>
<name>A0A4P9YWQ9_9FUNG</name>
<keyword evidence="4" id="KW-1185">Reference proteome</keyword>
<gene>
    <name evidence="3" type="ORF">SYNPS1DRAFT_30295</name>
</gene>
<feature type="transmembrane region" description="Helical" evidence="2">
    <location>
        <begin position="472"/>
        <end position="492"/>
    </location>
</feature>
<feature type="transmembrane region" description="Helical" evidence="2">
    <location>
        <begin position="331"/>
        <end position="359"/>
    </location>
</feature>
<feature type="compositionally biased region" description="Pro residues" evidence="1">
    <location>
        <begin position="650"/>
        <end position="660"/>
    </location>
</feature>
<feature type="compositionally biased region" description="Basic and acidic residues" evidence="1">
    <location>
        <begin position="546"/>
        <end position="562"/>
    </location>
</feature>
<feature type="compositionally biased region" description="Polar residues" evidence="1">
    <location>
        <begin position="688"/>
        <end position="697"/>
    </location>
</feature>
<feature type="region of interest" description="Disordered" evidence="1">
    <location>
        <begin position="538"/>
        <end position="589"/>
    </location>
</feature>
<evidence type="ECO:0000256" key="2">
    <source>
        <dbReference type="SAM" id="Phobius"/>
    </source>
</evidence>
<feature type="region of interest" description="Disordered" evidence="1">
    <location>
        <begin position="229"/>
        <end position="249"/>
    </location>
</feature>
<feature type="compositionally biased region" description="Pro residues" evidence="1">
    <location>
        <begin position="717"/>
        <end position="729"/>
    </location>
</feature>
<feature type="region of interest" description="Disordered" evidence="1">
    <location>
        <begin position="608"/>
        <end position="729"/>
    </location>
</feature>
<keyword evidence="2" id="KW-0472">Membrane</keyword>
<proteinExistence type="predicted"/>
<feature type="compositionally biased region" description="Low complexity" evidence="1">
    <location>
        <begin position="635"/>
        <end position="649"/>
    </location>
</feature>
<evidence type="ECO:0000256" key="1">
    <source>
        <dbReference type="SAM" id="MobiDB-lite"/>
    </source>
</evidence>
<dbReference type="Proteomes" id="UP000278143">
    <property type="component" value="Unassembled WGS sequence"/>
</dbReference>